<name>A0A6P1TGS7_9FIRM</name>
<sequence>MKTITMFETSWCPHCKQAHKFMDELMNENPRYKNLKIQIIDEELEPEVANSYDYYYVPTYYLDSEKVHEGVPNKKAIELLFNNALS</sequence>
<protein>
    <submittedName>
        <fullName evidence="2">Glutaredoxin</fullName>
    </submittedName>
</protein>
<dbReference type="AlphaFoldDB" id="A0A6P1TGS7"/>
<organism evidence="2 3">
    <name type="scientific">Anaerocolumna sedimenticola</name>
    <dbReference type="NCBI Taxonomy" id="2696063"/>
    <lineage>
        <taxon>Bacteria</taxon>
        <taxon>Bacillati</taxon>
        <taxon>Bacillota</taxon>
        <taxon>Clostridia</taxon>
        <taxon>Lachnospirales</taxon>
        <taxon>Lachnospiraceae</taxon>
        <taxon>Anaerocolumna</taxon>
    </lineage>
</organism>
<dbReference type="InterPro" id="IPR012336">
    <property type="entry name" value="Thioredoxin-like_fold"/>
</dbReference>
<reference evidence="2 3" key="1">
    <citation type="submission" date="2020-01" db="EMBL/GenBank/DDBJ databases">
        <title>Genome analysis of Anaerocolumna sp. CBA3638.</title>
        <authorList>
            <person name="Kim J."/>
            <person name="Roh S.W."/>
        </authorList>
    </citation>
    <scope>NUCLEOTIDE SEQUENCE [LARGE SCALE GENOMIC DNA]</scope>
    <source>
        <strain evidence="2 3">CBA3638</strain>
    </source>
</reference>
<dbReference type="KEGG" id="anr:Ana3638_00705"/>
<feature type="domain" description="Thioredoxin-like fold" evidence="1">
    <location>
        <begin position="4"/>
        <end position="80"/>
    </location>
</feature>
<gene>
    <name evidence="2" type="ORF">Ana3638_00705</name>
</gene>
<dbReference type="Proteomes" id="UP000464314">
    <property type="component" value="Chromosome"/>
</dbReference>
<evidence type="ECO:0000313" key="2">
    <source>
        <dbReference type="EMBL" id="QHQ59497.1"/>
    </source>
</evidence>
<evidence type="ECO:0000313" key="3">
    <source>
        <dbReference type="Proteomes" id="UP000464314"/>
    </source>
</evidence>
<dbReference type="SUPFAM" id="SSF52833">
    <property type="entry name" value="Thioredoxin-like"/>
    <property type="match status" value="1"/>
</dbReference>
<dbReference type="PROSITE" id="PS51354">
    <property type="entry name" value="GLUTAREDOXIN_2"/>
    <property type="match status" value="1"/>
</dbReference>
<dbReference type="InterPro" id="IPR036249">
    <property type="entry name" value="Thioredoxin-like_sf"/>
</dbReference>
<keyword evidence="3" id="KW-1185">Reference proteome</keyword>
<dbReference type="Gene3D" id="3.40.30.10">
    <property type="entry name" value="Glutaredoxin"/>
    <property type="match status" value="1"/>
</dbReference>
<dbReference type="Pfam" id="PF13192">
    <property type="entry name" value="Thioredoxin_3"/>
    <property type="match status" value="1"/>
</dbReference>
<dbReference type="EMBL" id="CP048000">
    <property type="protein sequence ID" value="QHQ59497.1"/>
    <property type="molecule type" value="Genomic_DNA"/>
</dbReference>
<accession>A0A6P1TGS7</accession>
<proteinExistence type="predicted"/>
<dbReference type="RefSeq" id="WP_161836125.1">
    <property type="nucleotide sequence ID" value="NZ_CP048000.1"/>
</dbReference>
<evidence type="ECO:0000259" key="1">
    <source>
        <dbReference type="Pfam" id="PF13192"/>
    </source>
</evidence>